<protein>
    <submittedName>
        <fullName evidence="1">Uncharacterized protein</fullName>
    </submittedName>
</protein>
<evidence type="ECO:0000313" key="1">
    <source>
        <dbReference type="EMBL" id="CAA7040488.1"/>
    </source>
</evidence>
<name>A0A6D2JHI4_9BRAS</name>
<reference evidence="1" key="1">
    <citation type="submission" date="2020-01" db="EMBL/GenBank/DDBJ databases">
        <authorList>
            <person name="Mishra B."/>
        </authorList>
    </citation>
    <scope>NUCLEOTIDE SEQUENCE [LARGE SCALE GENOMIC DNA]</scope>
</reference>
<organism evidence="1 2">
    <name type="scientific">Microthlaspi erraticum</name>
    <dbReference type="NCBI Taxonomy" id="1685480"/>
    <lineage>
        <taxon>Eukaryota</taxon>
        <taxon>Viridiplantae</taxon>
        <taxon>Streptophyta</taxon>
        <taxon>Embryophyta</taxon>
        <taxon>Tracheophyta</taxon>
        <taxon>Spermatophyta</taxon>
        <taxon>Magnoliopsida</taxon>
        <taxon>eudicotyledons</taxon>
        <taxon>Gunneridae</taxon>
        <taxon>Pentapetalae</taxon>
        <taxon>rosids</taxon>
        <taxon>malvids</taxon>
        <taxon>Brassicales</taxon>
        <taxon>Brassicaceae</taxon>
        <taxon>Coluteocarpeae</taxon>
        <taxon>Microthlaspi</taxon>
    </lineage>
</organism>
<dbReference type="AlphaFoldDB" id="A0A6D2JHI4"/>
<proteinExistence type="predicted"/>
<keyword evidence="2" id="KW-1185">Reference proteome</keyword>
<evidence type="ECO:0000313" key="2">
    <source>
        <dbReference type="Proteomes" id="UP000467841"/>
    </source>
</evidence>
<dbReference type="Proteomes" id="UP000467841">
    <property type="component" value="Unassembled WGS sequence"/>
</dbReference>
<gene>
    <name evidence="1" type="ORF">MERR_LOCUS27723</name>
</gene>
<dbReference type="EMBL" id="CACVBM020001229">
    <property type="protein sequence ID" value="CAA7040488.1"/>
    <property type="molecule type" value="Genomic_DNA"/>
</dbReference>
<sequence>MESPLQEQSENAVFESLSGTICLLRYWAVFSAFNPLHLRGIVLMLIDEQLCIKSTNKPYVKAGFTSSRILKSGNRADYINSHRRLFLACLRH</sequence>
<accession>A0A6D2JHI4</accession>
<comment type="caution">
    <text evidence="1">The sequence shown here is derived from an EMBL/GenBank/DDBJ whole genome shotgun (WGS) entry which is preliminary data.</text>
</comment>